<evidence type="ECO:0000313" key="8">
    <source>
        <dbReference type="RefSeq" id="XP_002734735.1"/>
    </source>
</evidence>
<evidence type="ECO:0000313" key="7">
    <source>
        <dbReference type="Proteomes" id="UP000694865"/>
    </source>
</evidence>
<gene>
    <name evidence="8" type="primary">LOC100378164</name>
</gene>
<name>A0ABM0GPY0_SACKO</name>
<comment type="cofactor">
    <cofactor evidence="5">
        <name>Zn(2+)</name>
        <dbReference type="ChEBI" id="CHEBI:29105"/>
    </cofactor>
    <text evidence="5">Binds 1 zinc ion per subunit.</text>
</comment>
<organism evidence="7 8">
    <name type="scientific">Saccoglossus kowalevskii</name>
    <name type="common">Acorn worm</name>
    <dbReference type="NCBI Taxonomy" id="10224"/>
    <lineage>
        <taxon>Eukaryota</taxon>
        <taxon>Metazoa</taxon>
        <taxon>Hemichordata</taxon>
        <taxon>Enteropneusta</taxon>
        <taxon>Harrimaniidae</taxon>
        <taxon>Saccoglossus</taxon>
    </lineage>
</organism>
<dbReference type="InterPro" id="IPR036511">
    <property type="entry name" value="TGT-like_sf"/>
</dbReference>
<dbReference type="Proteomes" id="UP000694865">
    <property type="component" value="Unplaced"/>
</dbReference>
<reference evidence="8" key="1">
    <citation type="submission" date="2025-08" db="UniProtKB">
        <authorList>
            <consortium name="RefSeq"/>
        </authorList>
    </citation>
    <scope>IDENTIFICATION</scope>
    <source>
        <tissue evidence="8">Testes</tissue>
    </source>
</reference>
<dbReference type="InterPro" id="IPR050852">
    <property type="entry name" value="Queuine_tRNA-ribosyltrfase"/>
</dbReference>
<comment type="subunit">
    <text evidence="5">Heterodimer of a catalytic subunit and an accessory subunit.</text>
</comment>
<dbReference type="PANTHER" id="PTHR46064">
    <property type="entry name" value="QUEUINE TRNA-RIBOSYLTRANSFERASE ACCESSORY SUBUNIT 2"/>
    <property type="match status" value="1"/>
</dbReference>
<evidence type="ECO:0000256" key="4">
    <source>
        <dbReference type="ARBA" id="ARBA00022833"/>
    </source>
</evidence>
<comment type="subcellular location">
    <subcellularLocation>
        <location evidence="5">Cytoplasm</location>
    </subcellularLocation>
</comment>
<dbReference type="HAMAP" id="MF_03043">
    <property type="entry name" value="QTRT2"/>
    <property type="match status" value="1"/>
</dbReference>
<evidence type="ECO:0000256" key="2">
    <source>
        <dbReference type="ARBA" id="ARBA00022694"/>
    </source>
</evidence>
<dbReference type="NCBIfam" id="TIGR00449">
    <property type="entry name" value="tgt_general"/>
    <property type="match status" value="1"/>
</dbReference>
<dbReference type="GeneID" id="100378164"/>
<keyword evidence="4 5" id="KW-0862">Zinc</keyword>
<sequence length="408" mass="46022">MKLVIKQLLDGSCRLGQLTELGRHTGRVIDVPGCLMYTRGASAPHLTQDMAKTIDKLPFGIQLTLPTLAENHEVIEDYKLGIGSFTSQQDSLLFLSVQDPGTTIPSGYNEKQFVSIWTTGGRMRLSTATFTTMLKNMKPDWFECLYDGDVVPGTASKKRIRKSVDRTLQYLDDCLEVQQNSPELKNIEVFGVIEGGDSHDERIRSAKETAKRPLSGFVLDGFQSDALATDVKQNLMMSVLKELPEDKPRLIHGCGRPDQVMQAVELGIDVFDSAFPYSVTESGCALVFPFSYNHQSNVDSAVLEQSTDQEKSNYVNDNKAGISRYEINLTNESYKSDFTPLLADCKCYSCQNHTKAYINHLLVTKELLARVLLMIHNFHHYFEFFETIRQSIRDDKFQQLKKIIMDST</sequence>
<evidence type="ECO:0000256" key="3">
    <source>
        <dbReference type="ARBA" id="ARBA00022723"/>
    </source>
</evidence>
<dbReference type="Pfam" id="PF01702">
    <property type="entry name" value="TGT"/>
    <property type="match status" value="1"/>
</dbReference>
<comment type="similarity">
    <text evidence="5">Belongs to the queuine tRNA-ribosyltransferase family. QTRT2 subfamily.</text>
</comment>
<feature type="binding site" evidence="5">
    <location>
        <position position="350"/>
    </location>
    <ligand>
        <name>Zn(2+)</name>
        <dbReference type="ChEBI" id="CHEBI:29105"/>
    </ligand>
</feature>
<comment type="function">
    <text evidence="5">Non-catalytic subunit of the queuine tRNA-ribosyltransferase (TGT) that catalyzes the base-exchange of a guanine (G) residue with queuine (Q) at position 34 (anticodon wobble position) in tRNAs with GU(N) anticodons (tRNA-Asp, -Asn, -His and -Tyr), resulting in the hypermodified nucleoside queuosine (7-(((4,5-cis-dihydroxy-2-cyclopenten-1-yl)amino)methyl)-7-deazaguanosine).</text>
</comment>
<keyword evidence="7" id="KW-1185">Reference proteome</keyword>
<keyword evidence="1 5" id="KW-0963">Cytoplasm</keyword>
<protein>
    <recommendedName>
        <fullName evidence="5">Queuine tRNA-ribosyltransferase accessory subunit 2</fullName>
    </recommendedName>
    <alternativeName>
        <fullName evidence="5">Queuine tRNA-ribosyltransferase domain-containing protein 1</fullName>
    </alternativeName>
</protein>
<dbReference type="SUPFAM" id="SSF51713">
    <property type="entry name" value="tRNA-guanine transglycosylase"/>
    <property type="match status" value="1"/>
</dbReference>
<evidence type="ECO:0000259" key="6">
    <source>
        <dbReference type="Pfam" id="PF01702"/>
    </source>
</evidence>
<feature type="binding site" evidence="5">
    <location>
        <position position="345"/>
    </location>
    <ligand>
        <name>Zn(2+)</name>
        <dbReference type="ChEBI" id="CHEBI:29105"/>
    </ligand>
</feature>
<proteinExistence type="inferred from homology"/>
<dbReference type="Gene3D" id="3.20.20.105">
    <property type="entry name" value="Queuine tRNA-ribosyltransferase-like"/>
    <property type="match status" value="1"/>
</dbReference>
<accession>A0ABM0GPY0</accession>
<feature type="binding site" evidence="5">
    <location>
        <position position="376"/>
    </location>
    <ligand>
        <name>Zn(2+)</name>
        <dbReference type="ChEBI" id="CHEBI:29105"/>
    </ligand>
</feature>
<feature type="domain" description="tRNA-guanine(15) transglycosylase-like" evidence="6">
    <location>
        <begin position="13"/>
        <end position="405"/>
    </location>
</feature>
<evidence type="ECO:0000256" key="1">
    <source>
        <dbReference type="ARBA" id="ARBA00022490"/>
    </source>
</evidence>
<keyword evidence="2 5" id="KW-0819">tRNA processing</keyword>
<evidence type="ECO:0000256" key="5">
    <source>
        <dbReference type="HAMAP-Rule" id="MF_03043"/>
    </source>
</evidence>
<keyword evidence="3 5" id="KW-0479">Metal-binding</keyword>
<dbReference type="RefSeq" id="XP_002734735.1">
    <property type="nucleotide sequence ID" value="XM_002734689.2"/>
</dbReference>
<dbReference type="InterPro" id="IPR002616">
    <property type="entry name" value="tRNA_ribo_trans-like"/>
</dbReference>
<feature type="binding site" evidence="5">
    <location>
        <position position="347"/>
    </location>
    <ligand>
        <name>Zn(2+)</name>
        <dbReference type="ChEBI" id="CHEBI:29105"/>
    </ligand>
</feature>
<dbReference type="PANTHER" id="PTHR46064:SF1">
    <property type="entry name" value="QUEUINE TRNA-RIBOSYLTRANSFERASE ACCESSORY SUBUNIT 2"/>
    <property type="match status" value="1"/>
</dbReference>
<dbReference type="InterPro" id="IPR028592">
    <property type="entry name" value="QTRTD1"/>
</dbReference>